<comment type="caution">
    <text evidence="1">The sequence shown here is derived from an EMBL/GenBank/DDBJ whole genome shotgun (WGS) entry which is preliminary data.</text>
</comment>
<protein>
    <recommendedName>
        <fullName evidence="3">Secreted protein</fullName>
    </recommendedName>
</protein>
<proteinExistence type="predicted"/>
<dbReference type="Proteomes" id="UP001151760">
    <property type="component" value="Unassembled WGS sequence"/>
</dbReference>
<name>A0ABQ5FYR8_9ASTR</name>
<accession>A0ABQ5FYR8</accession>
<dbReference type="EMBL" id="BQNB010017905">
    <property type="protein sequence ID" value="GJT68506.1"/>
    <property type="molecule type" value="Genomic_DNA"/>
</dbReference>
<evidence type="ECO:0000313" key="2">
    <source>
        <dbReference type="Proteomes" id="UP001151760"/>
    </source>
</evidence>
<evidence type="ECO:0000313" key="1">
    <source>
        <dbReference type="EMBL" id="GJT68506.1"/>
    </source>
</evidence>
<sequence length="105" mass="11844">MLVVTISLWYFHLKFRNSACALISALGRLVSHLLFHRAAVILKQFPFSQSIESIRQSSIPLKFRGLARLSSRACSRQRTVTPGRHCVKWRLGDRGGASSVYSVNK</sequence>
<reference evidence="1" key="1">
    <citation type="journal article" date="2022" name="Int. J. Mol. Sci.">
        <title>Draft Genome of Tanacetum Coccineum: Genomic Comparison of Closely Related Tanacetum-Family Plants.</title>
        <authorList>
            <person name="Yamashiro T."/>
            <person name="Shiraishi A."/>
            <person name="Nakayama K."/>
            <person name="Satake H."/>
        </authorList>
    </citation>
    <scope>NUCLEOTIDE SEQUENCE</scope>
</reference>
<reference evidence="1" key="2">
    <citation type="submission" date="2022-01" db="EMBL/GenBank/DDBJ databases">
        <authorList>
            <person name="Yamashiro T."/>
            <person name="Shiraishi A."/>
            <person name="Satake H."/>
            <person name="Nakayama K."/>
        </authorList>
    </citation>
    <scope>NUCLEOTIDE SEQUENCE</scope>
</reference>
<evidence type="ECO:0008006" key="3">
    <source>
        <dbReference type="Google" id="ProtNLM"/>
    </source>
</evidence>
<keyword evidence="2" id="KW-1185">Reference proteome</keyword>
<gene>
    <name evidence="1" type="ORF">Tco_1019986</name>
</gene>
<organism evidence="1 2">
    <name type="scientific">Tanacetum coccineum</name>
    <dbReference type="NCBI Taxonomy" id="301880"/>
    <lineage>
        <taxon>Eukaryota</taxon>
        <taxon>Viridiplantae</taxon>
        <taxon>Streptophyta</taxon>
        <taxon>Embryophyta</taxon>
        <taxon>Tracheophyta</taxon>
        <taxon>Spermatophyta</taxon>
        <taxon>Magnoliopsida</taxon>
        <taxon>eudicotyledons</taxon>
        <taxon>Gunneridae</taxon>
        <taxon>Pentapetalae</taxon>
        <taxon>asterids</taxon>
        <taxon>campanulids</taxon>
        <taxon>Asterales</taxon>
        <taxon>Asteraceae</taxon>
        <taxon>Asteroideae</taxon>
        <taxon>Anthemideae</taxon>
        <taxon>Anthemidinae</taxon>
        <taxon>Tanacetum</taxon>
    </lineage>
</organism>